<dbReference type="AlphaFoldDB" id="A0A0P9EUS4"/>
<feature type="transmembrane region" description="Helical" evidence="8">
    <location>
        <begin position="170"/>
        <end position="192"/>
    </location>
</feature>
<evidence type="ECO:0000256" key="5">
    <source>
        <dbReference type="ARBA" id="ARBA00022989"/>
    </source>
</evidence>
<dbReference type="Proteomes" id="UP000050482">
    <property type="component" value="Unassembled WGS sequence"/>
</dbReference>
<evidence type="ECO:0000256" key="8">
    <source>
        <dbReference type="SAM" id="Phobius"/>
    </source>
</evidence>
<evidence type="ECO:0000256" key="4">
    <source>
        <dbReference type="ARBA" id="ARBA00022692"/>
    </source>
</evidence>
<keyword evidence="10" id="KW-1185">Reference proteome</keyword>
<name>A0A0P9EUS4_9BACL</name>
<dbReference type="Pfam" id="PF00474">
    <property type="entry name" value="SSF"/>
    <property type="match status" value="1"/>
</dbReference>
<dbReference type="InterPro" id="IPR050277">
    <property type="entry name" value="Sodium:Solute_Symporter"/>
</dbReference>
<dbReference type="EMBL" id="LJCO01000070">
    <property type="protein sequence ID" value="KPV42723.1"/>
    <property type="molecule type" value="Genomic_DNA"/>
</dbReference>
<feature type="transmembrane region" description="Helical" evidence="8">
    <location>
        <begin position="51"/>
        <end position="71"/>
    </location>
</feature>
<feature type="transmembrane region" description="Helical" evidence="8">
    <location>
        <begin position="77"/>
        <end position="102"/>
    </location>
</feature>
<evidence type="ECO:0000256" key="1">
    <source>
        <dbReference type="ARBA" id="ARBA00004141"/>
    </source>
</evidence>
<dbReference type="Gene3D" id="1.20.1730.10">
    <property type="entry name" value="Sodium/glucose cotransporter"/>
    <property type="match status" value="1"/>
</dbReference>
<feature type="transmembrane region" description="Helical" evidence="8">
    <location>
        <begin position="414"/>
        <end position="431"/>
    </location>
</feature>
<feature type="transmembrane region" description="Helical" evidence="8">
    <location>
        <begin position="12"/>
        <end position="31"/>
    </location>
</feature>
<gene>
    <name evidence="9" type="ORF">AN477_16150</name>
</gene>
<evidence type="ECO:0000256" key="7">
    <source>
        <dbReference type="RuleBase" id="RU362091"/>
    </source>
</evidence>
<feature type="transmembrane region" description="Helical" evidence="8">
    <location>
        <begin position="438"/>
        <end position="457"/>
    </location>
</feature>
<dbReference type="GO" id="GO:0005886">
    <property type="term" value="C:plasma membrane"/>
    <property type="evidence" value="ECO:0007669"/>
    <property type="project" value="TreeGrafter"/>
</dbReference>
<protein>
    <submittedName>
        <fullName evidence="9">Symporter</fullName>
    </submittedName>
</protein>
<feature type="transmembrane region" description="Helical" evidence="8">
    <location>
        <begin position="385"/>
        <end position="408"/>
    </location>
</feature>
<dbReference type="PROSITE" id="PS50283">
    <property type="entry name" value="NA_SOLUT_SYMP_3"/>
    <property type="match status" value="1"/>
</dbReference>
<dbReference type="PANTHER" id="PTHR48086:SF8">
    <property type="entry name" value="MONOCARBOXYLIC ACID PERMEASE"/>
    <property type="match status" value="1"/>
</dbReference>
<dbReference type="CDD" id="cd10322">
    <property type="entry name" value="SLC5sbd"/>
    <property type="match status" value="1"/>
</dbReference>
<comment type="similarity">
    <text evidence="2 7">Belongs to the sodium:solute symporter (SSF) (TC 2.A.21) family.</text>
</comment>
<feature type="transmembrane region" description="Helical" evidence="8">
    <location>
        <begin position="204"/>
        <end position="228"/>
    </location>
</feature>
<dbReference type="STRING" id="471514.AN477_16150"/>
<keyword evidence="5 8" id="KW-1133">Transmembrane helix</keyword>
<reference evidence="9 10" key="1">
    <citation type="submission" date="2015-09" db="EMBL/GenBank/DDBJ databases">
        <title>Draft genome sequence of Alicyclobacillus ferrooxydans DSM 22381.</title>
        <authorList>
            <person name="Hemp J."/>
        </authorList>
    </citation>
    <scope>NUCLEOTIDE SEQUENCE [LARGE SCALE GENOMIC DNA]</scope>
    <source>
        <strain evidence="9 10">TC-34</strain>
    </source>
</reference>
<dbReference type="GO" id="GO:0022857">
    <property type="term" value="F:transmembrane transporter activity"/>
    <property type="evidence" value="ECO:0007669"/>
    <property type="project" value="InterPro"/>
</dbReference>
<comment type="subcellular location">
    <subcellularLocation>
        <location evidence="1">Membrane</location>
        <topology evidence="1">Multi-pass membrane protein</topology>
    </subcellularLocation>
</comment>
<feature type="transmembrane region" description="Helical" evidence="8">
    <location>
        <begin position="339"/>
        <end position="364"/>
    </location>
</feature>
<dbReference type="InterPro" id="IPR038377">
    <property type="entry name" value="Na/Glc_symporter_sf"/>
</dbReference>
<evidence type="ECO:0000256" key="6">
    <source>
        <dbReference type="ARBA" id="ARBA00023136"/>
    </source>
</evidence>
<feature type="transmembrane region" description="Helical" evidence="8">
    <location>
        <begin position="248"/>
        <end position="266"/>
    </location>
</feature>
<proteinExistence type="inferred from homology"/>
<accession>A0A0P9EUS4</accession>
<dbReference type="PATRIC" id="fig|471514.4.peg.4018"/>
<feature type="transmembrane region" description="Helical" evidence="8">
    <location>
        <begin position="463"/>
        <end position="482"/>
    </location>
</feature>
<organism evidence="9 10">
    <name type="scientific">Alicyclobacillus ferrooxydans</name>
    <dbReference type="NCBI Taxonomy" id="471514"/>
    <lineage>
        <taxon>Bacteria</taxon>
        <taxon>Bacillati</taxon>
        <taxon>Bacillota</taxon>
        <taxon>Bacilli</taxon>
        <taxon>Bacillales</taxon>
        <taxon>Alicyclobacillaceae</taxon>
        <taxon>Alicyclobacillus</taxon>
    </lineage>
</organism>
<evidence type="ECO:0000313" key="10">
    <source>
        <dbReference type="Proteomes" id="UP000050482"/>
    </source>
</evidence>
<evidence type="ECO:0000256" key="2">
    <source>
        <dbReference type="ARBA" id="ARBA00006434"/>
    </source>
</evidence>
<comment type="caution">
    <text evidence="9">The sequence shown here is derived from an EMBL/GenBank/DDBJ whole genome shotgun (WGS) entry which is preliminary data.</text>
</comment>
<keyword evidence="4 8" id="KW-0812">Transmembrane</keyword>
<feature type="transmembrane region" description="Helical" evidence="8">
    <location>
        <begin position="130"/>
        <end position="150"/>
    </location>
</feature>
<keyword evidence="6 8" id="KW-0472">Membrane</keyword>
<sequence>MRQENEGGIWLTALVTTAIVVLLVVFVGFIAGRDKASRSNIEEWSVGGRNFGGLLIWFLIGADVYTAYTFLGLTGYGYSLGAAAFFAVPYVVLAYPIAYYILPRLWEYAARYKLTTLADYARERFQSRTLGVLVALTGIIFLIPYIDLQLSGITGVVAVAGKGSFANPKAVGTIALVISFILVALYTFFSGLRAPAWTSMIKDALVWIIMIIMVITVPFILFGSWGNMYHTAVTQFPKTLTLHPGPHGDFWFMTSALISALALFMWPHASTGALSSRNANNLRKNAVFLPFYNILLFFITFLGIVAYMVLPHLKTPGYSNVILLYLIQHTYHNGVVQGLMYATVALASLVPASIMVLAASNLFATNVLKDWLIPHMSDSARTLTARWFVFVMTFLALLFGVLFPTQLISLQLEGVSGMVQIIPAIGLSLFWRRLSNSAVTIGLIAGIAMVFLNHFVFKLAGYDGFWGLLVNIIVILLLNGLFRREAERNLQTNRLLNEG</sequence>
<evidence type="ECO:0000313" key="9">
    <source>
        <dbReference type="EMBL" id="KPV42723.1"/>
    </source>
</evidence>
<dbReference type="PANTHER" id="PTHR48086">
    <property type="entry name" value="SODIUM/PROLINE SYMPORTER-RELATED"/>
    <property type="match status" value="1"/>
</dbReference>
<keyword evidence="3" id="KW-0813">Transport</keyword>
<feature type="transmembrane region" description="Helical" evidence="8">
    <location>
        <begin position="287"/>
        <end position="310"/>
    </location>
</feature>
<dbReference type="InterPro" id="IPR001734">
    <property type="entry name" value="Na/solute_symporter"/>
</dbReference>
<evidence type="ECO:0000256" key="3">
    <source>
        <dbReference type="ARBA" id="ARBA00022448"/>
    </source>
</evidence>